<name>A0A937RLT7_9ACTN</name>
<dbReference type="RefSeq" id="WP_203003562.1">
    <property type="nucleotide sequence ID" value="NZ_JADWYU010000222.1"/>
</dbReference>
<evidence type="ECO:0000313" key="3">
    <source>
        <dbReference type="Proteomes" id="UP000604475"/>
    </source>
</evidence>
<evidence type="ECO:0000256" key="1">
    <source>
        <dbReference type="SAM" id="MobiDB-lite"/>
    </source>
</evidence>
<feature type="compositionally biased region" description="Gly residues" evidence="1">
    <location>
        <begin position="54"/>
        <end position="65"/>
    </location>
</feature>
<comment type="caution">
    <text evidence="2">The sequence shown here is derived from an EMBL/GenBank/DDBJ whole genome shotgun (WGS) entry which is preliminary data.</text>
</comment>
<accession>A0A937RLT7</accession>
<gene>
    <name evidence="2" type="ORF">I7412_14075</name>
</gene>
<dbReference type="Proteomes" id="UP000604475">
    <property type="component" value="Unassembled WGS sequence"/>
</dbReference>
<organism evidence="2 3">
    <name type="scientific">Frankia nepalensis</name>
    <dbReference type="NCBI Taxonomy" id="1836974"/>
    <lineage>
        <taxon>Bacteria</taxon>
        <taxon>Bacillati</taxon>
        <taxon>Actinomycetota</taxon>
        <taxon>Actinomycetes</taxon>
        <taxon>Frankiales</taxon>
        <taxon>Frankiaceae</taxon>
        <taxon>Frankia</taxon>
    </lineage>
</organism>
<evidence type="ECO:0000313" key="2">
    <source>
        <dbReference type="EMBL" id="MBL7628256.1"/>
    </source>
</evidence>
<dbReference type="EMBL" id="JAEACQ010000179">
    <property type="protein sequence ID" value="MBL7628256.1"/>
    <property type="molecule type" value="Genomic_DNA"/>
</dbReference>
<sequence length="72" mass="7439">MTDAEGQVITVPESDLVAAKVVPPPPARRPRTAGLVEPNQQVGDPARDRDRGTEGSGPEGSGPEGPGAEVRR</sequence>
<proteinExistence type="predicted"/>
<feature type="region of interest" description="Disordered" evidence="1">
    <location>
        <begin position="1"/>
        <end position="72"/>
    </location>
</feature>
<protein>
    <submittedName>
        <fullName evidence="2">Uncharacterized protein</fullName>
    </submittedName>
</protein>
<keyword evidence="3" id="KW-1185">Reference proteome</keyword>
<reference evidence="2" key="1">
    <citation type="submission" date="2020-12" db="EMBL/GenBank/DDBJ databases">
        <title>Genomic characterization of non-nitrogen-fixing Frankia strains.</title>
        <authorList>
            <person name="Carlos-Shanley C."/>
            <person name="Guerra T."/>
            <person name="Hahn D."/>
        </authorList>
    </citation>
    <scope>NUCLEOTIDE SEQUENCE</scope>
    <source>
        <strain evidence="2">CN6</strain>
    </source>
</reference>
<dbReference type="AlphaFoldDB" id="A0A937RLT7"/>